<accession>A0A4Y8SMT3</accession>
<feature type="transmembrane region" description="Helical" evidence="7">
    <location>
        <begin position="7"/>
        <end position="29"/>
    </location>
</feature>
<keyword evidence="10" id="KW-1185">Reference proteome</keyword>
<comment type="similarity">
    <text evidence="2">Belongs to the bacterial sugar transferase family.</text>
</comment>
<evidence type="ECO:0000256" key="6">
    <source>
        <dbReference type="ARBA" id="ARBA00023136"/>
    </source>
</evidence>
<evidence type="ECO:0000259" key="8">
    <source>
        <dbReference type="Pfam" id="PF02397"/>
    </source>
</evidence>
<evidence type="ECO:0000313" key="10">
    <source>
        <dbReference type="Proteomes" id="UP000297540"/>
    </source>
</evidence>
<proteinExistence type="inferred from homology"/>
<dbReference type="RefSeq" id="WP_133227473.1">
    <property type="nucleotide sequence ID" value="NZ_SOZE01000003.1"/>
</dbReference>
<evidence type="ECO:0000256" key="2">
    <source>
        <dbReference type="ARBA" id="ARBA00006464"/>
    </source>
</evidence>
<dbReference type="NCBIfam" id="TIGR03025">
    <property type="entry name" value="EPS_sugtrans"/>
    <property type="match status" value="1"/>
</dbReference>
<dbReference type="EMBL" id="SOZE01000003">
    <property type="protein sequence ID" value="TFF39827.1"/>
    <property type="molecule type" value="Genomic_DNA"/>
</dbReference>
<dbReference type="PANTHER" id="PTHR30576">
    <property type="entry name" value="COLANIC BIOSYNTHESIS UDP-GLUCOSE LIPID CARRIER TRANSFERASE"/>
    <property type="match status" value="1"/>
</dbReference>
<dbReference type="Pfam" id="PF02397">
    <property type="entry name" value="Bac_transf"/>
    <property type="match status" value="1"/>
</dbReference>
<feature type="transmembrane region" description="Helical" evidence="7">
    <location>
        <begin position="104"/>
        <end position="123"/>
    </location>
</feature>
<feature type="transmembrane region" description="Helical" evidence="7">
    <location>
        <begin position="272"/>
        <end position="294"/>
    </location>
</feature>
<evidence type="ECO:0000313" key="9">
    <source>
        <dbReference type="EMBL" id="TFF39827.1"/>
    </source>
</evidence>
<dbReference type="PANTHER" id="PTHR30576:SF0">
    <property type="entry name" value="UNDECAPRENYL-PHOSPHATE N-ACETYLGALACTOSAMINYL 1-PHOSPHATE TRANSFERASE-RELATED"/>
    <property type="match status" value="1"/>
</dbReference>
<reference evidence="9 10" key="1">
    <citation type="journal article" date="2017" name="Int. J. Syst. Evol. Microbiol.">
        <title>Mucilaginibacterpsychrotolerans sp. nov., isolated from peatlands.</title>
        <authorList>
            <person name="Deng Y."/>
            <person name="Shen L."/>
            <person name="Xu B."/>
            <person name="Liu Y."/>
            <person name="Gu Z."/>
            <person name="Liu H."/>
            <person name="Zhou Y."/>
        </authorList>
    </citation>
    <scope>NUCLEOTIDE SEQUENCE [LARGE SCALE GENOMIC DNA]</scope>
    <source>
        <strain evidence="9 10">NH7-4</strain>
    </source>
</reference>
<comment type="subcellular location">
    <subcellularLocation>
        <location evidence="1">Membrane</location>
        <topology evidence="1">Multi-pass membrane protein</topology>
    </subcellularLocation>
</comment>
<organism evidence="9 10">
    <name type="scientific">Mucilaginibacter psychrotolerans</name>
    <dbReference type="NCBI Taxonomy" id="1524096"/>
    <lineage>
        <taxon>Bacteria</taxon>
        <taxon>Pseudomonadati</taxon>
        <taxon>Bacteroidota</taxon>
        <taxon>Sphingobacteriia</taxon>
        <taxon>Sphingobacteriales</taxon>
        <taxon>Sphingobacteriaceae</taxon>
        <taxon>Mucilaginibacter</taxon>
    </lineage>
</organism>
<evidence type="ECO:0000256" key="3">
    <source>
        <dbReference type="ARBA" id="ARBA00022679"/>
    </source>
</evidence>
<keyword evidence="4 7" id="KW-0812">Transmembrane</keyword>
<evidence type="ECO:0000256" key="1">
    <source>
        <dbReference type="ARBA" id="ARBA00004141"/>
    </source>
</evidence>
<gene>
    <name evidence="9" type="ORF">E2R66_05545</name>
</gene>
<protein>
    <submittedName>
        <fullName evidence="9">Exopolysaccharide biosynthesis polyprenyl glycosylphosphotransferase</fullName>
    </submittedName>
</protein>
<keyword evidence="6 7" id="KW-0472">Membrane</keyword>
<keyword evidence="5 7" id="KW-1133">Transmembrane helix</keyword>
<dbReference type="AlphaFoldDB" id="A0A4Y8SMT3"/>
<evidence type="ECO:0000256" key="7">
    <source>
        <dbReference type="SAM" id="Phobius"/>
    </source>
</evidence>
<dbReference type="InterPro" id="IPR003362">
    <property type="entry name" value="Bact_transf"/>
</dbReference>
<evidence type="ECO:0000256" key="4">
    <source>
        <dbReference type="ARBA" id="ARBA00022692"/>
    </source>
</evidence>
<name>A0A4Y8SMT3_9SPHI</name>
<feature type="domain" description="Bacterial sugar transferase" evidence="8">
    <location>
        <begin position="267"/>
        <end position="450"/>
    </location>
</feature>
<feature type="transmembrane region" description="Helical" evidence="7">
    <location>
        <begin position="41"/>
        <end position="60"/>
    </location>
</feature>
<dbReference type="Proteomes" id="UP000297540">
    <property type="component" value="Unassembled WGS sequence"/>
</dbReference>
<dbReference type="GO" id="GO:0016020">
    <property type="term" value="C:membrane"/>
    <property type="evidence" value="ECO:0007669"/>
    <property type="project" value="UniProtKB-SubCell"/>
</dbReference>
<feature type="transmembrane region" description="Helical" evidence="7">
    <location>
        <begin position="72"/>
        <end position="92"/>
    </location>
</feature>
<comment type="caution">
    <text evidence="9">The sequence shown here is derived from an EMBL/GenBank/DDBJ whole genome shotgun (WGS) entry which is preliminary data.</text>
</comment>
<dbReference type="OrthoDB" id="9808602at2"/>
<dbReference type="GO" id="GO:0016780">
    <property type="term" value="F:phosphotransferase activity, for other substituted phosphate groups"/>
    <property type="evidence" value="ECO:0007669"/>
    <property type="project" value="TreeGrafter"/>
</dbReference>
<keyword evidence="3 9" id="KW-0808">Transferase</keyword>
<dbReference type="InterPro" id="IPR017475">
    <property type="entry name" value="EPS_sugar_tfrase"/>
</dbReference>
<sequence length="456" mass="52788">MKTRYLYMVYLAMSVIDILITNFSFITAFSHNNFGINNFTSQLIVANYLWIFTAIYFGLYNRKFLHNRQNSLTLTLKSFVLFAVLFFPYILISKGADSALSSTFMFYTIMLLCMMVNSYLYFLSETLFKKHFKIARSVAVIGNNAVALKLASFFKEQDSHFAFEGFLDQDNASYLDNSGHVLPSIISQIKSASASGIKEIYLSLSPDRIYEYDLLQREAEKECLRLKLIPDMSESMLNHLKVSYMGEFAVLSHRNEPLEDIGNRVKKRLFDIIFSSLVIVFLLSWLYPIISLLIKLQSPGPILFKQLRSGKDNQDFVCFKFRSMKMNSSEMQATKDDDRITKIGRFLRKTSLDELPQFFNVLLGEMSVIGPRPHILTQTNEYGQIINQYMVRHFLKSGITGWAQVSGYRGETKDPILMQKRVEHDIWYLENWSMLLDLKIVFMTVLQVIKGDDNAY</sequence>
<evidence type="ECO:0000256" key="5">
    <source>
        <dbReference type="ARBA" id="ARBA00022989"/>
    </source>
</evidence>